<feature type="transmembrane region" description="Helical" evidence="7">
    <location>
        <begin position="126"/>
        <end position="147"/>
    </location>
</feature>
<dbReference type="AlphaFoldDB" id="A0A6V7XAT8"/>
<dbReference type="Gene3D" id="3.90.550.10">
    <property type="entry name" value="Spore Coat Polysaccharide Biosynthesis Protein SpsA, Chain A"/>
    <property type="match status" value="2"/>
</dbReference>
<sequence>MFRFVRSGSNIITLKRVASLFSPEGTGGIYQTILPALPKFEKAGLEYFYVYSDNNILCRVPDLQMVGCAVDKNANSNLKVFNMMNYTSLLGQNIYSQQFHSHRQYSSSAKDNGKKFRKFEYLRNQLFTLSTLGTLMIPLGAFVGWQIGTALFEIHSLAEKQSRRHSIDAEPKPACSETVSNVQDFVLVQPDRCFDKLNFLTDEMKKFYDTGLEAISKGKLAVITLTTGEGSSIPNGIISLGTSLEEENDSILFLQAAQISYLQQKAKGKIIWMIMTNKSSEEKIRKHLDIILKKTKLDAKQVFVFVQNENPTHDFDGKVLLSSPYQINTLPDGTGGIYQALLPALPKFENAGLEYFYVCSDNNILCRVPDLDMVGCAIDKTADCVVKVIEKKISSEEIGKLKVLDFSKISKEVAEKSDPKNPHKLFFREGNINNYFFTLDFLKEACLQYDSLPFHELRERIPFWNPSTRKIIYPIGKNGIKKERFILDAFIHANNFMLWQINENEFCPLKNSEGVDCLSKCVLEFNSFAGNEIREMVKQFCRKKR</sequence>
<evidence type="ECO:0000256" key="2">
    <source>
        <dbReference type="ARBA" id="ARBA00010401"/>
    </source>
</evidence>
<dbReference type="EC" id="2.7.7.23" evidence="3"/>
<evidence type="ECO:0000256" key="7">
    <source>
        <dbReference type="SAM" id="Phobius"/>
    </source>
</evidence>
<reference evidence="8 9" key="1">
    <citation type="submission" date="2020-08" db="EMBL/GenBank/DDBJ databases">
        <authorList>
            <person name="Koutsovoulos G."/>
            <person name="Danchin GJ E."/>
        </authorList>
    </citation>
    <scope>NUCLEOTIDE SEQUENCE [LARGE SCALE GENOMIC DNA]</scope>
</reference>
<evidence type="ECO:0000313" key="8">
    <source>
        <dbReference type="EMBL" id="CAD2196441.1"/>
    </source>
</evidence>
<comment type="pathway">
    <text evidence="1">Nucleotide-sugar biosynthesis; UDP-N-acetyl-alpha-D-glucosamine biosynthesis; UDP-N-acetyl-alpha-D-glucosamine from N-acetyl-alpha-D-glucosamine 1-phosphate: step 1/1.</text>
</comment>
<keyword evidence="7" id="KW-0472">Membrane</keyword>
<dbReference type="SUPFAM" id="SSF53448">
    <property type="entry name" value="Nucleotide-diphospho-sugar transferases"/>
    <property type="match status" value="2"/>
</dbReference>
<organism evidence="8 9">
    <name type="scientific">Meloidogyne enterolobii</name>
    <name type="common">Root-knot nematode worm</name>
    <name type="synonym">Meloidogyne mayaguensis</name>
    <dbReference type="NCBI Taxonomy" id="390850"/>
    <lineage>
        <taxon>Eukaryota</taxon>
        <taxon>Metazoa</taxon>
        <taxon>Ecdysozoa</taxon>
        <taxon>Nematoda</taxon>
        <taxon>Chromadorea</taxon>
        <taxon>Rhabditida</taxon>
        <taxon>Tylenchina</taxon>
        <taxon>Tylenchomorpha</taxon>
        <taxon>Tylenchoidea</taxon>
        <taxon>Meloidogynidae</taxon>
        <taxon>Meloidogyninae</taxon>
        <taxon>Meloidogyne</taxon>
    </lineage>
</organism>
<dbReference type="EMBL" id="CAJEWN010001318">
    <property type="protein sequence ID" value="CAD2196441.1"/>
    <property type="molecule type" value="Genomic_DNA"/>
</dbReference>
<dbReference type="GO" id="GO:0003977">
    <property type="term" value="F:UDP-N-acetylglucosamine diphosphorylase activity"/>
    <property type="evidence" value="ECO:0007669"/>
    <property type="project" value="UniProtKB-EC"/>
</dbReference>
<dbReference type="OrthoDB" id="532420at2759"/>
<dbReference type="PANTHER" id="PTHR11952">
    <property type="entry name" value="UDP- GLUCOSE PYROPHOSPHORYLASE"/>
    <property type="match status" value="1"/>
</dbReference>
<dbReference type="InterPro" id="IPR029044">
    <property type="entry name" value="Nucleotide-diphossugar_trans"/>
</dbReference>
<comment type="catalytic activity">
    <reaction evidence="6">
        <text>N-acetyl-alpha-D-glucosamine 1-phosphate + UTP + H(+) = UDP-N-acetyl-alpha-D-glucosamine + diphosphate</text>
        <dbReference type="Rhea" id="RHEA:13509"/>
        <dbReference type="ChEBI" id="CHEBI:15378"/>
        <dbReference type="ChEBI" id="CHEBI:33019"/>
        <dbReference type="ChEBI" id="CHEBI:46398"/>
        <dbReference type="ChEBI" id="CHEBI:57705"/>
        <dbReference type="ChEBI" id="CHEBI:57776"/>
        <dbReference type="EC" id="2.7.7.23"/>
    </reaction>
</comment>
<dbReference type="InterPro" id="IPR002618">
    <property type="entry name" value="UDPGP_fam"/>
</dbReference>
<evidence type="ECO:0000256" key="3">
    <source>
        <dbReference type="ARBA" id="ARBA00012457"/>
    </source>
</evidence>
<protein>
    <recommendedName>
        <fullName evidence="3">UDP-N-acetylglucosamine diphosphorylase</fullName>
        <ecNumber evidence="3">2.7.7.23</ecNumber>
    </recommendedName>
</protein>
<keyword evidence="4" id="KW-0808">Transferase</keyword>
<keyword evidence="7" id="KW-1133">Transmembrane helix</keyword>
<evidence type="ECO:0000256" key="4">
    <source>
        <dbReference type="ARBA" id="ARBA00022679"/>
    </source>
</evidence>
<evidence type="ECO:0000256" key="5">
    <source>
        <dbReference type="ARBA" id="ARBA00022695"/>
    </source>
</evidence>
<dbReference type="Pfam" id="PF01704">
    <property type="entry name" value="UDPGP"/>
    <property type="match status" value="1"/>
</dbReference>
<name>A0A6V7XAT8_MELEN</name>
<evidence type="ECO:0000313" key="9">
    <source>
        <dbReference type="Proteomes" id="UP000580250"/>
    </source>
</evidence>
<dbReference type="PANTHER" id="PTHR11952:SF2">
    <property type="entry name" value="LD24639P"/>
    <property type="match status" value="1"/>
</dbReference>
<evidence type="ECO:0000256" key="6">
    <source>
        <dbReference type="ARBA" id="ARBA00048493"/>
    </source>
</evidence>
<evidence type="ECO:0000256" key="1">
    <source>
        <dbReference type="ARBA" id="ARBA00005208"/>
    </source>
</evidence>
<comment type="caution">
    <text evidence="8">The sequence shown here is derived from an EMBL/GenBank/DDBJ whole genome shotgun (WGS) entry which is preliminary data.</text>
</comment>
<dbReference type="InterPro" id="IPR039741">
    <property type="entry name" value="UDP-sugar_pyrophosphorylase"/>
</dbReference>
<keyword evidence="5" id="KW-0548">Nucleotidyltransferase</keyword>
<dbReference type="Proteomes" id="UP000580250">
    <property type="component" value="Unassembled WGS sequence"/>
</dbReference>
<proteinExistence type="inferred from homology"/>
<accession>A0A6V7XAT8</accession>
<gene>
    <name evidence="8" type="ORF">MENT_LOCUS49608</name>
</gene>
<comment type="similarity">
    <text evidence="2">Belongs to the UDPGP type 1 family.</text>
</comment>
<keyword evidence="7" id="KW-0812">Transmembrane</keyword>